<gene>
    <name evidence="7" type="primary">cspC</name>
    <name evidence="7" type="ORF">QOZ84_03425</name>
</gene>
<evidence type="ECO:0000313" key="8">
    <source>
        <dbReference type="Proteomes" id="UP001301012"/>
    </source>
</evidence>
<dbReference type="InterPro" id="IPR015500">
    <property type="entry name" value="Peptidase_S8_subtilisin-rel"/>
</dbReference>
<dbReference type="InterPro" id="IPR000209">
    <property type="entry name" value="Peptidase_S8/S53_dom"/>
</dbReference>
<dbReference type="PROSITE" id="PS00136">
    <property type="entry name" value="SUBTILASE_ASP"/>
    <property type="match status" value="1"/>
</dbReference>
<dbReference type="Gene3D" id="3.40.50.200">
    <property type="entry name" value="Peptidase S8/S53 domain"/>
    <property type="match status" value="1"/>
</dbReference>
<evidence type="ECO:0000256" key="4">
    <source>
        <dbReference type="ARBA" id="ARBA00022825"/>
    </source>
</evidence>
<dbReference type="Proteomes" id="UP001301012">
    <property type="component" value="Unassembled WGS sequence"/>
</dbReference>
<dbReference type="PROSITE" id="PS51892">
    <property type="entry name" value="SUBTILASE"/>
    <property type="match status" value="1"/>
</dbReference>
<dbReference type="SUPFAM" id="SSF52743">
    <property type="entry name" value="Subtilisin-like"/>
    <property type="match status" value="1"/>
</dbReference>
<evidence type="ECO:0000259" key="6">
    <source>
        <dbReference type="Pfam" id="PF00082"/>
    </source>
</evidence>
<evidence type="ECO:0000256" key="3">
    <source>
        <dbReference type="ARBA" id="ARBA00022801"/>
    </source>
</evidence>
<dbReference type="PANTHER" id="PTHR43806:SF11">
    <property type="entry name" value="CEREVISIN-RELATED"/>
    <property type="match status" value="1"/>
</dbReference>
<evidence type="ECO:0000313" key="7">
    <source>
        <dbReference type="EMBL" id="MDK2562588.1"/>
    </source>
</evidence>
<sequence length="567" mass="62656">MEQSYIIIYQGDISDLEDSLRNNGIEEFIILNDQLASIYPPLGFQESRLNDIKEISWWERSSPMSSLIKITDNLNEGETVRTAAGTDYIYKNPNISASGKKVIIVIIDSGIDYLHPDFINKDGTSKIVSIWNQESNKGTPPKGCVFGSEFTRDDINKAIKENDPSLCEDRTGTGTMAAGIACGNGNLNSAYEGVAIDSELLIIKLREYKDTYKTGKINYEMSDFLAAIKYVVDIYEVAESFMVINLTVGANPRATIVATMLDSFGRLSDWGITIVGGAGNEGNTDIHYEGRITDINETQDILIQVGDQKNLEIDLCLSGPGKIGAGLISPSGEVSYTIKYAPDYYLYKGKFNLENTLYEMRVIYPWLQSGTQELIINLRNIKPGIWTLRLYPEFIISGIYDIYLPNKALISEETRFIDPVSTATITLLATVDNIITVGGYNDKTDSIWIGSSKGNVRTRASMNVVAPAVDIVAPGVDIIGTYKDNSYNTATGTGVSSSLTSGVMALIMDYIYVQTDFSRTSLFTQPLKTYLMLGATRSEIYNYPNISQGYGRLNLQQTIIQIANNLE</sequence>
<name>A0ABT7E6N4_9FIRM</name>
<dbReference type="Pfam" id="PF00082">
    <property type="entry name" value="Peptidase_S8"/>
    <property type="match status" value="2"/>
</dbReference>
<keyword evidence="3" id="KW-0378">Hydrolase</keyword>
<dbReference type="PRINTS" id="PR00723">
    <property type="entry name" value="SUBTILISIN"/>
</dbReference>
<dbReference type="NCBIfam" id="NF040808">
    <property type="entry name" value="CspC_non_triad"/>
    <property type="match status" value="1"/>
</dbReference>
<dbReference type="Gene3D" id="2.60.120.1290">
    <property type="match status" value="1"/>
</dbReference>
<proteinExistence type="inferred from homology"/>
<keyword evidence="7" id="KW-0675">Receptor</keyword>
<dbReference type="InterPro" id="IPR023827">
    <property type="entry name" value="Peptidase_S8_Asp-AS"/>
</dbReference>
<evidence type="ECO:0000256" key="1">
    <source>
        <dbReference type="ARBA" id="ARBA00011073"/>
    </source>
</evidence>
<protein>
    <submittedName>
        <fullName evidence="7">Bile acid germinant receptor pseudoprotease CspC</fullName>
    </submittedName>
</protein>
<dbReference type="RefSeq" id="WP_284131558.1">
    <property type="nucleotide sequence ID" value="NZ_JASKYM010000001.1"/>
</dbReference>
<dbReference type="InterPro" id="IPR050131">
    <property type="entry name" value="Peptidase_S8_subtilisin-like"/>
</dbReference>
<evidence type="ECO:0000256" key="2">
    <source>
        <dbReference type="ARBA" id="ARBA00022670"/>
    </source>
</evidence>
<comment type="caution">
    <text evidence="7">The sequence shown here is derived from an EMBL/GenBank/DDBJ whole genome shotgun (WGS) entry which is preliminary data.</text>
</comment>
<accession>A0ABT7E6N4</accession>
<dbReference type="CDD" id="cd07478">
    <property type="entry name" value="Peptidases_S8_CspA-like"/>
    <property type="match status" value="1"/>
</dbReference>
<keyword evidence="8" id="KW-1185">Reference proteome</keyword>
<dbReference type="EMBL" id="JASKYM010000001">
    <property type="protein sequence ID" value="MDK2562588.1"/>
    <property type="molecule type" value="Genomic_DNA"/>
</dbReference>
<comment type="caution">
    <text evidence="5">Lacks conserved residue(s) required for the propagation of feature annotation.</text>
</comment>
<comment type="similarity">
    <text evidence="1 5">Belongs to the peptidase S8 family.</text>
</comment>
<dbReference type="PANTHER" id="PTHR43806">
    <property type="entry name" value="PEPTIDASE S8"/>
    <property type="match status" value="1"/>
</dbReference>
<dbReference type="InterPro" id="IPR036852">
    <property type="entry name" value="Peptidase_S8/S53_dom_sf"/>
</dbReference>
<evidence type="ECO:0000256" key="5">
    <source>
        <dbReference type="PROSITE-ProRule" id="PRU01240"/>
    </source>
</evidence>
<feature type="domain" description="Peptidase S8/S53" evidence="6">
    <location>
        <begin position="422"/>
        <end position="551"/>
    </location>
</feature>
<feature type="domain" description="Peptidase S8/S53" evidence="6">
    <location>
        <begin position="99"/>
        <end position="290"/>
    </location>
</feature>
<dbReference type="InterPro" id="IPR034045">
    <property type="entry name" value="Pep_S8_CspA-like"/>
</dbReference>
<organism evidence="7 8">
    <name type="scientific">Romboutsia sedimentorum</name>
    <dbReference type="NCBI Taxonomy" id="1368474"/>
    <lineage>
        <taxon>Bacteria</taxon>
        <taxon>Bacillati</taxon>
        <taxon>Bacillota</taxon>
        <taxon>Clostridia</taxon>
        <taxon>Peptostreptococcales</taxon>
        <taxon>Peptostreptococcaceae</taxon>
        <taxon>Romboutsia</taxon>
    </lineage>
</organism>
<keyword evidence="2" id="KW-0645">Protease</keyword>
<reference evidence="7 8" key="1">
    <citation type="submission" date="2023-05" db="EMBL/GenBank/DDBJ databases">
        <title>Rombocin, a short stable natural nisin variant, displays selective antimicrobial activity against Listeria monocytogenes and employs dual mode of action to kill target bacterial strains.</title>
        <authorList>
            <person name="Wambui J."/>
            <person name="Stephan R."/>
            <person name="Kuipers O.P."/>
        </authorList>
    </citation>
    <scope>NUCLEOTIDE SEQUENCE [LARGE SCALE GENOMIC DNA]</scope>
    <source>
        <strain evidence="7 8">RC002</strain>
    </source>
</reference>
<keyword evidence="4" id="KW-0720">Serine protease</keyword>